<dbReference type="NCBIfam" id="TIGR02937">
    <property type="entry name" value="sigma70-ECF"/>
    <property type="match status" value="1"/>
</dbReference>
<dbReference type="InterPro" id="IPR007627">
    <property type="entry name" value="RNA_pol_sigma70_r2"/>
</dbReference>
<dbReference type="CDD" id="cd06171">
    <property type="entry name" value="Sigma70_r4"/>
    <property type="match status" value="1"/>
</dbReference>
<reference evidence="7 8" key="1">
    <citation type="journal article" date="2013" name="ISME J.">
        <title>Comparative genomics of pathogenic lineages of Vibrio nigripulchritudo identifies virulence-associated traits.</title>
        <authorList>
            <person name="Goudenege D."/>
            <person name="Labreuche Y."/>
            <person name="Krin E."/>
            <person name="Ansquer D."/>
            <person name="Mangenot S."/>
            <person name="Calteau A."/>
            <person name="Medigue C."/>
            <person name="Mazel D."/>
            <person name="Polz M.F."/>
            <person name="Le Roux F."/>
        </authorList>
    </citation>
    <scope>NUCLEOTIDE SEQUENCE [LARGE SCALE GENOMIC DNA]</scope>
    <source>
        <strain evidence="7 8">SOn1</strain>
    </source>
</reference>
<dbReference type="PANTHER" id="PTHR43133">
    <property type="entry name" value="RNA POLYMERASE ECF-TYPE SIGMA FACTO"/>
    <property type="match status" value="1"/>
</dbReference>
<dbReference type="GO" id="GO:0006352">
    <property type="term" value="P:DNA-templated transcription initiation"/>
    <property type="evidence" value="ECO:0007669"/>
    <property type="project" value="InterPro"/>
</dbReference>
<evidence type="ECO:0000313" key="7">
    <source>
        <dbReference type="EMBL" id="CCO47177.1"/>
    </source>
</evidence>
<dbReference type="InterPro" id="IPR014284">
    <property type="entry name" value="RNA_pol_sigma-70_dom"/>
</dbReference>
<dbReference type="SUPFAM" id="SSF88946">
    <property type="entry name" value="Sigma2 domain of RNA polymerase sigma factors"/>
    <property type="match status" value="1"/>
</dbReference>
<dbReference type="Gene3D" id="1.10.10.10">
    <property type="entry name" value="Winged helix-like DNA-binding domain superfamily/Winged helix DNA-binding domain"/>
    <property type="match status" value="1"/>
</dbReference>
<dbReference type="GO" id="GO:0016987">
    <property type="term" value="F:sigma factor activity"/>
    <property type="evidence" value="ECO:0007669"/>
    <property type="project" value="UniProtKB-KW"/>
</dbReference>
<dbReference type="AlphaFoldDB" id="A0AAV2VRC1"/>
<dbReference type="InterPro" id="IPR013249">
    <property type="entry name" value="RNA_pol_sigma70_r4_t2"/>
</dbReference>
<protein>
    <submittedName>
        <fullName evidence="7">RNA polymerase sigma-70 factor</fullName>
    </submittedName>
</protein>
<evidence type="ECO:0000256" key="1">
    <source>
        <dbReference type="ARBA" id="ARBA00010641"/>
    </source>
</evidence>
<keyword evidence="3" id="KW-0731">Sigma factor</keyword>
<name>A0AAV2VRC1_9VIBR</name>
<evidence type="ECO:0000256" key="4">
    <source>
        <dbReference type="ARBA" id="ARBA00023163"/>
    </source>
</evidence>
<dbReference type="EMBL" id="CAOF01000117">
    <property type="protein sequence ID" value="CCO47177.1"/>
    <property type="molecule type" value="Genomic_DNA"/>
</dbReference>
<gene>
    <name evidence="7" type="ORF">VIBNISOn1_270003</name>
</gene>
<keyword evidence="2" id="KW-0805">Transcription regulation</keyword>
<feature type="domain" description="RNA polymerase sigma-70 region 2" evidence="5">
    <location>
        <begin position="29"/>
        <end position="96"/>
    </location>
</feature>
<dbReference type="PANTHER" id="PTHR43133:SF51">
    <property type="entry name" value="RNA POLYMERASE SIGMA FACTOR"/>
    <property type="match status" value="1"/>
</dbReference>
<evidence type="ECO:0000259" key="5">
    <source>
        <dbReference type="Pfam" id="PF04542"/>
    </source>
</evidence>
<sequence>MTNNDLTSYSDIDLIERVLEKDSQAAEILVRRYNQLLFRIARGFTQSNDDAMDIVQEAHLRALQSLSSFRGPTGYSSWLTVITRNVALNWLRTDQRLEFFGDDEPVSSCPTFSVSEPVMNQNILQLLEKEIDQLPVMYRTVFVMRSVQGMTSLETADSLGLDVNVIKTRYRRARLQLQSQLIAHMERESMSLYEFAGERCNTVTRNVLSEWQKCRPKTLN</sequence>
<dbReference type="InterPro" id="IPR039425">
    <property type="entry name" value="RNA_pol_sigma-70-like"/>
</dbReference>
<accession>A0AAV2VRC1</accession>
<dbReference type="SUPFAM" id="SSF88659">
    <property type="entry name" value="Sigma3 and sigma4 domains of RNA polymerase sigma factors"/>
    <property type="match status" value="1"/>
</dbReference>
<proteinExistence type="inferred from homology"/>
<dbReference type="GO" id="GO:0003677">
    <property type="term" value="F:DNA binding"/>
    <property type="evidence" value="ECO:0007669"/>
    <property type="project" value="InterPro"/>
</dbReference>
<evidence type="ECO:0000256" key="3">
    <source>
        <dbReference type="ARBA" id="ARBA00023082"/>
    </source>
</evidence>
<dbReference type="Proteomes" id="UP000018211">
    <property type="component" value="Unassembled WGS sequence"/>
</dbReference>
<evidence type="ECO:0000259" key="6">
    <source>
        <dbReference type="Pfam" id="PF08281"/>
    </source>
</evidence>
<evidence type="ECO:0000256" key="2">
    <source>
        <dbReference type="ARBA" id="ARBA00023015"/>
    </source>
</evidence>
<dbReference type="InterPro" id="IPR036388">
    <property type="entry name" value="WH-like_DNA-bd_sf"/>
</dbReference>
<dbReference type="RefSeq" id="WP_022612072.1">
    <property type="nucleotide sequence ID" value="NZ_LK391965.1"/>
</dbReference>
<keyword evidence="4" id="KW-0804">Transcription</keyword>
<dbReference type="InterPro" id="IPR013324">
    <property type="entry name" value="RNA_pol_sigma_r3/r4-like"/>
</dbReference>
<dbReference type="Gene3D" id="1.10.1740.10">
    <property type="match status" value="1"/>
</dbReference>
<dbReference type="Pfam" id="PF08281">
    <property type="entry name" value="Sigma70_r4_2"/>
    <property type="match status" value="1"/>
</dbReference>
<comment type="similarity">
    <text evidence="1">Belongs to the sigma-70 factor family. ECF subfamily.</text>
</comment>
<comment type="caution">
    <text evidence="7">The sequence shown here is derived from an EMBL/GenBank/DDBJ whole genome shotgun (WGS) entry which is preliminary data.</text>
</comment>
<feature type="domain" description="RNA polymerase sigma factor 70 region 4 type 2" evidence="6">
    <location>
        <begin position="125"/>
        <end position="177"/>
    </location>
</feature>
<organism evidence="7 8">
    <name type="scientific">Vibrio nigripulchritudo SOn1</name>
    <dbReference type="NCBI Taxonomy" id="1238450"/>
    <lineage>
        <taxon>Bacteria</taxon>
        <taxon>Pseudomonadati</taxon>
        <taxon>Pseudomonadota</taxon>
        <taxon>Gammaproteobacteria</taxon>
        <taxon>Vibrionales</taxon>
        <taxon>Vibrionaceae</taxon>
        <taxon>Vibrio</taxon>
    </lineage>
</organism>
<dbReference type="InterPro" id="IPR013325">
    <property type="entry name" value="RNA_pol_sigma_r2"/>
</dbReference>
<evidence type="ECO:0000313" key="8">
    <source>
        <dbReference type="Proteomes" id="UP000018211"/>
    </source>
</evidence>
<dbReference type="Pfam" id="PF04542">
    <property type="entry name" value="Sigma70_r2"/>
    <property type="match status" value="1"/>
</dbReference>